<evidence type="ECO:0000313" key="4">
    <source>
        <dbReference type="Proteomes" id="UP000570678"/>
    </source>
</evidence>
<gene>
    <name evidence="3" type="ORF">HGA15_19765</name>
</gene>
<protein>
    <submittedName>
        <fullName evidence="3">SDR family oxidoreductase</fullName>
    </submittedName>
</protein>
<dbReference type="PANTHER" id="PTHR43477:SF1">
    <property type="entry name" value="DIHYDROANTICAPSIN 7-DEHYDROGENASE"/>
    <property type="match status" value="1"/>
</dbReference>
<proteinExistence type="inferred from homology"/>
<dbReference type="PANTHER" id="PTHR43477">
    <property type="entry name" value="DIHYDROANTICAPSIN 7-DEHYDROGENASE"/>
    <property type="match status" value="1"/>
</dbReference>
<dbReference type="CDD" id="cd05233">
    <property type="entry name" value="SDR_c"/>
    <property type="match status" value="1"/>
</dbReference>
<sequence length="237" mass="25348">MDLSGQRVVVLGGSSGIGHAIAREARKSGAEVTIASRNELRLERAASDIPGSRFQVCDMRDERQVERLFEESDPIDHVVVTAAEVGVGPVSGLRKDDVQCNFDSRVWGSFFVAKHAASRLPEHGSITLMSGIAAWRGLPGEAVGAASVGAVEAFARALAVELAPRRVNTLCPGLVDTPLLDHVLGDEREAVVRHFTEKLPAGRIGTPDEIADAALFLMRNRYVTGTTLHIDGGHLLV</sequence>
<reference evidence="3 4" key="1">
    <citation type="submission" date="2020-04" db="EMBL/GenBank/DDBJ databases">
        <title>MicrobeNet Type strains.</title>
        <authorList>
            <person name="Nicholson A.C."/>
        </authorList>
    </citation>
    <scope>NUCLEOTIDE SEQUENCE [LARGE SCALE GENOMIC DNA]</scope>
    <source>
        <strain evidence="3 4">JCM 3332</strain>
    </source>
</reference>
<dbReference type="Pfam" id="PF13561">
    <property type="entry name" value="adh_short_C2"/>
    <property type="match status" value="1"/>
</dbReference>
<accession>A0A846YHP5</accession>
<dbReference type="InterPro" id="IPR051122">
    <property type="entry name" value="SDR_DHRS6-like"/>
</dbReference>
<dbReference type="NCBIfam" id="NF005449">
    <property type="entry name" value="PRK07041.1"/>
    <property type="match status" value="1"/>
</dbReference>
<dbReference type="GO" id="GO:0016491">
    <property type="term" value="F:oxidoreductase activity"/>
    <property type="evidence" value="ECO:0007669"/>
    <property type="project" value="UniProtKB-KW"/>
</dbReference>
<comment type="similarity">
    <text evidence="1">Belongs to the short-chain dehydrogenases/reductases (SDR) family.</text>
</comment>
<dbReference type="PRINTS" id="PR00081">
    <property type="entry name" value="GDHRDH"/>
</dbReference>
<dbReference type="InterPro" id="IPR002347">
    <property type="entry name" value="SDR_fam"/>
</dbReference>
<dbReference type="EMBL" id="JAAXOT010000010">
    <property type="protein sequence ID" value="NKY58335.1"/>
    <property type="molecule type" value="Genomic_DNA"/>
</dbReference>
<evidence type="ECO:0000256" key="1">
    <source>
        <dbReference type="ARBA" id="ARBA00006484"/>
    </source>
</evidence>
<name>A0A846YHP5_9NOCA</name>
<evidence type="ECO:0000256" key="2">
    <source>
        <dbReference type="ARBA" id="ARBA00023002"/>
    </source>
</evidence>
<dbReference type="Proteomes" id="UP000570678">
    <property type="component" value="Unassembled WGS sequence"/>
</dbReference>
<keyword evidence="2" id="KW-0560">Oxidoreductase</keyword>
<comment type="caution">
    <text evidence="3">The sequence shown here is derived from an EMBL/GenBank/DDBJ whole genome shotgun (WGS) entry which is preliminary data.</text>
</comment>
<dbReference type="AlphaFoldDB" id="A0A846YHP5"/>
<dbReference type="RefSeq" id="WP_084493356.1">
    <property type="nucleotide sequence ID" value="NZ_JAAXOT010000010.1"/>
</dbReference>
<evidence type="ECO:0000313" key="3">
    <source>
        <dbReference type="EMBL" id="NKY58335.1"/>
    </source>
</evidence>
<dbReference type="InterPro" id="IPR036291">
    <property type="entry name" value="NAD(P)-bd_dom_sf"/>
</dbReference>
<keyword evidence="4" id="KW-1185">Reference proteome</keyword>
<dbReference type="Gene3D" id="3.40.50.720">
    <property type="entry name" value="NAD(P)-binding Rossmann-like Domain"/>
    <property type="match status" value="1"/>
</dbReference>
<organism evidence="3 4">
    <name type="scientific">Nocardia flavorosea</name>
    <dbReference type="NCBI Taxonomy" id="53429"/>
    <lineage>
        <taxon>Bacteria</taxon>
        <taxon>Bacillati</taxon>
        <taxon>Actinomycetota</taxon>
        <taxon>Actinomycetes</taxon>
        <taxon>Mycobacteriales</taxon>
        <taxon>Nocardiaceae</taxon>
        <taxon>Nocardia</taxon>
    </lineage>
</organism>
<dbReference type="SUPFAM" id="SSF51735">
    <property type="entry name" value="NAD(P)-binding Rossmann-fold domains"/>
    <property type="match status" value="1"/>
</dbReference>